<dbReference type="InParanoid" id="E1Z2H2"/>
<proteinExistence type="inferred from homology"/>
<dbReference type="InterPro" id="IPR000238">
    <property type="entry name" value="RbfA"/>
</dbReference>
<dbReference type="SUPFAM" id="SSF89919">
    <property type="entry name" value="Ribosome-binding factor A, RbfA"/>
    <property type="match status" value="1"/>
</dbReference>
<dbReference type="InterPro" id="IPR023799">
    <property type="entry name" value="RbfA_dom_sf"/>
</dbReference>
<dbReference type="NCBIfam" id="TIGR00082">
    <property type="entry name" value="rbfA"/>
    <property type="match status" value="1"/>
</dbReference>
<dbReference type="GeneID" id="17359012"/>
<organism evidence="2">
    <name type="scientific">Chlorella variabilis</name>
    <name type="common">Green alga</name>
    <dbReference type="NCBI Taxonomy" id="554065"/>
    <lineage>
        <taxon>Eukaryota</taxon>
        <taxon>Viridiplantae</taxon>
        <taxon>Chlorophyta</taxon>
        <taxon>core chlorophytes</taxon>
        <taxon>Trebouxiophyceae</taxon>
        <taxon>Chlorellales</taxon>
        <taxon>Chlorellaceae</taxon>
        <taxon>Chlorella clade</taxon>
        <taxon>Chlorella</taxon>
    </lineage>
</organism>
<dbReference type="Gene3D" id="3.30.300.20">
    <property type="match status" value="1"/>
</dbReference>
<dbReference type="RefSeq" id="XP_005851764.1">
    <property type="nucleotide sequence ID" value="XM_005851702.1"/>
</dbReference>
<accession>E1Z2H2</accession>
<dbReference type="HAMAP" id="MF_00003">
    <property type="entry name" value="RbfA"/>
    <property type="match status" value="1"/>
</dbReference>
<dbReference type="PANTHER" id="PTHR33515">
    <property type="entry name" value="RIBOSOME-BINDING FACTOR A, CHLOROPLASTIC-RELATED"/>
    <property type="match status" value="1"/>
</dbReference>
<dbReference type="InterPro" id="IPR015946">
    <property type="entry name" value="KH_dom-like_a/b"/>
</dbReference>
<dbReference type="Pfam" id="PF02033">
    <property type="entry name" value="RBFA"/>
    <property type="match status" value="1"/>
</dbReference>
<evidence type="ECO:0008006" key="3">
    <source>
        <dbReference type="Google" id="ProtNLM"/>
    </source>
</evidence>
<dbReference type="GO" id="GO:0043024">
    <property type="term" value="F:ribosomal small subunit binding"/>
    <property type="evidence" value="ECO:0007669"/>
    <property type="project" value="TreeGrafter"/>
</dbReference>
<keyword evidence="2" id="KW-1185">Reference proteome</keyword>
<dbReference type="InterPro" id="IPR020053">
    <property type="entry name" value="Ribosome-bd_factorA_CS"/>
</dbReference>
<dbReference type="EMBL" id="GL433835">
    <property type="protein sequence ID" value="EFN59662.1"/>
    <property type="molecule type" value="Genomic_DNA"/>
</dbReference>
<feature type="non-terminal residue" evidence="1">
    <location>
        <position position="128"/>
    </location>
</feature>
<sequence>QAHPRRVAKVAKQIEREVGQLLISDKTMQAAVCPERRRGFDGALSALASVTEVHISNDLQVAKVYLSIYSDDVGKEVAIEGLQRLEGYVRKHIGKQIRLRLTPEIRFVRDDSIERSERILKLLDQVPA</sequence>
<gene>
    <name evidence="1" type="ORF">CHLNCDRAFT_12877</name>
</gene>
<name>E1Z2H2_CHLVA</name>
<dbReference type="OMA" id="RAPNQNS"/>
<evidence type="ECO:0000313" key="1">
    <source>
        <dbReference type="EMBL" id="EFN59662.1"/>
    </source>
</evidence>
<dbReference type="PROSITE" id="PS01319">
    <property type="entry name" value="RBFA"/>
    <property type="match status" value="1"/>
</dbReference>
<dbReference type="AlphaFoldDB" id="E1Z2H2"/>
<dbReference type="eggNOG" id="ENOG502QUZU">
    <property type="taxonomic scope" value="Eukaryota"/>
</dbReference>
<dbReference type="PANTHER" id="PTHR33515:SF1">
    <property type="entry name" value="RIBOSOME-BINDING FACTOR A, CHLOROPLASTIC-RELATED"/>
    <property type="match status" value="1"/>
</dbReference>
<dbReference type="STRING" id="554065.E1Z2H2"/>
<feature type="non-terminal residue" evidence="1">
    <location>
        <position position="1"/>
    </location>
</feature>
<reference evidence="1 2" key="1">
    <citation type="journal article" date="2010" name="Plant Cell">
        <title>The Chlorella variabilis NC64A genome reveals adaptation to photosymbiosis, coevolution with viruses, and cryptic sex.</title>
        <authorList>
            <person name="Blanc G."/>
            <person name="Duncan G."/>
            <person name="Agarkova I."/>
            <person name="Borodovsky M."/>
            <person name="Gurnon J."/>
            <person name="Kuo A."/>
            <person name="Lindquist E."/>
            <person name="Lucas S."/>
            <person name="Pangilinan J."/>
            <person name="Polle J."/>
            <person name="Salamov A."/>
            <person name="Terry A."/>
            <person name="Yamada T."/>
            <person name="Dunigan D.D."/>
            <person name="Grigoriev I.V."/>
            <person name="Claverie J.M."/>
            <person name="Van Etten J.L."/>
        </authorList>
    </citation>
    <scope>NUCLEOTIDE SEQUENCE [LARGE SCALE GENOMIC DNA]</scope>
    <source>
        <strain evidence="1 2">NC64A</strain>
    </source>
</reference>
<dbReference type="GO" id="GO:0006364">
    <property type="term" value="P:rRNA processing"/>
    <property type="evidence" value="ECO:0007669"/>
    <property type="project" value="InterPro"/>
</dbReference>
<protein>
    <recommendedName>
        <fullName evidence="3">Ribosome-binding factor A</fullName>
    </recommendedName>
</protein>
<dbReference type="Proteomes" id="UP000008141">
    <property type="component" value="Unassembled WGS sequence"/>
</dbReference>
<evidence type="ECO:0000313" key="2">
    <source>
        <dbReference type="Proteomes" id="UP000008141"/>
    </source>
</evidence>
<dbReference type="KEGG" id="cvr:CHLNCDRAFT_12877"/>
<dbReference type="OrthoDB" id="2015319at2759"/>
<dbReference type="FunCoup" id="E1Z2H2">
    <property type="interactions" value="318"/>
</dbReference>